<proteinExistence type="predicted"/>
<protein>
    <submittedName>
        <fullName evidence="2">Uncharacterized protein</fullName>
    </submittedName>
</protein>
<organism evidence="2 3">
    <name type="scientific">Halocynthiibacter styelae</name>
    <dbReference type="NCBI Taxonomy" id="2761955"/>
    <lineage>
        <taxon>Bacteria</taxon>
        <taxon>Pseudomonadati</taxon>
        <taxon>Pseudomonadota</taxon>
        <taxon>Alphaproteobacteria</taxon>
        <taxon>Rhodobacterales</taxon>
        <taxon>Paracoccaceae</taxon>
        <taxon>Halocynthiibacter</taxon>
    </lineage>
</organism>
<comment type="caution">
    <text evidence="2">The sequence shown here is derived from an EMBL/GenBank/DDBJ whole genome shotgun (WGS) entry which is preliminary data.</text>
</comment>
<dbReference type="EMBL" id="JADCKQ010000004">
    <property type="protein sequence ID" value="MBI1493379.1"/>
    <property type="molecule type" value="Genomic_DNA"/>
</dbReference>
<dbReference type="RefSeq" id="WP_228848217.1">
    <property type="nucleotide sequence ID" value="NZ_JADCKQ010000004.1"/>
</dbReference>
<feature type="region of interest" description="Disordered" evidence="1">
    <location>
        <begin position="376"/>
        <end position="459"/>
    </location>
</feature>
<dbReference type="AlphaFoldDB" id="A0A8J7ICZ0"/>
<sequence length="516" mass="54928">MSEPVSKAEVEDVLSSIRKLVSDDSTSVEVVAPAPVTPVLITPEVSVNHEENASVGQGVLVPDVAESTADVSWNSGFVVAEDQVVEESQAADMHAGIASVAEVESVQVEELESTGFETDLTEGAAISAGDDALDEGPAVDFEALAEAPLAEFATTDATAVVAAFKRLEDKAAHMETAISDQDDDWETDGTELADLAVEKFSDFNVTPKAETADIYVLGQHEAVTVAPLLLQEEVTATEEVVPAPFLLTTAALVAREDIVLGAGSITPAELSADTNTAPAVVQSPETQDEFNPKDVGTEEQVAADIAAFVDREIPDVQDVDNQEHAADVDETQVVDLPSAEEVEDELSEALLAAMPSDSPEVAISEVTEIADLAEGSDELSVPDDIEVSPVAEEQPVSESSATEEFVVTHTEAQVEQQENAESAPEFTAPAHEDRVEDLSVTEDVTETSAGPIAADEETDRGEAIISAMDEDKLRDLVADVVRQELRGALGERITRNMRKMVRREIYRTVSSRDFES</sequence>
<evidence type="ECO:0000256" key="1">
    <source>
        <dbReference type="SAM" id="MobiDB-lite"/>
    </source>
</evidence>
<keyword evidence="3" id="KW-1185">Reference proteome</keyword>
<name>A0A8J7ICZ0_9RHOB</name>
<dbReference type="Proteomes" id="UP000640583">
    <property type="component" value="Unassembled WGS sequence"/>
</dbReference>
<feature type="compositionally biased region" description="Acidic residues" evidence="1">
    <location>
        <begin position="376"/>
        <end position="386"/>
    </location>
</feature>
<evidence type="ECO:0000313" key="3">
    <source>
        <dbReference type="Proteomes" id="UP000640583"/>
    </source>
</evidence>
<accession>A0A8J7ICZ0</accession>
<evidence type="ECO:0000313" key="2">
    <source>
        <dbReference type="EMBL" id="MBI1493379.1"/>
    </source>
</evidence>
<reference evidence="2" key="1">
    <citation type="submission" date="2020-10" db="EMBL/GenBank/DDBJ databases">
        <title>Paenihalocynthiibacter styelae gen. nov., sp. nov., isolated from stalked sea squirt Styela clava.</title>
        <authorList>
            <person name="Kim Y.-O."/>
            <person name="Yoon J.-H."/>
        </authorList>
    </citation>
    <scope>NUCLEOTIDE SEQUENCE</scope>
    <source>
        <strain evidence="2">MYP1-1</strain>
    </source>
</reference>
<feature type="compositionally biased region" description="Polar residues" evidence="1">
    <location>
        <begin position="410"/>
        <end position="420"/>
    </location>
</feature>
<gene>
    <name evidence="2" type="ORF">H1D41_07010</name>
</gene>